<dbReference type="PANTHER" id="PTHR14226">
    <property type="entry name" value="NEUROPATHY TARGET ESTERASE/SWISS CHEESE D.MELANOGASTER"/>
    <property type="match status" value="1"/>
</dbReference>
<evidence type="ECO:0000256" key="2">
    <source>
        <dbReference type="ARBA" id="ARBA00022801"/>
    </source>
</evidence>
<feature type="domain" description="PNPLA" evidence="6">
    <location>
        <begin position="9"/>
        <end position="167"/>
    </location>
</feature>
<evidence type="ECO:0000256" key="1">
    <source>
        <dbReference type="ARBA" id="ARBA00006636"/>
    </source>
</evidence>
<dbReference type="Gene3D" id="3.40.1090.10">
    <property type="entry name" value="Cytosolic phospholipase A2 catalytic domain"/>
    <property type="match status" value="2"/>
</dbReference>
<dbReference type="PROSITE" id="PS01237">
    <property type="entry name" value="UPF0028"/>
    <property type="match status" value="1"/>
</dbReference>
<dbReference type="InterPro" id="IPR050301">
    <property type="entry name" value="NTE"/>
</dbReference>
<organism evidence="7 8">
    <name type="scientific">Marininema mesophilum</name>
    <dbReference type="NCBI Taxonomy" id="1048340"/>
    <lineage>
        <taxon>Bacteria</taxon>
        <taxon>Bacillati</taxon>
        <taxon>Bacillota</taxon>
        <taxon>Bacilli</taxon>
        <taxon>Bacillales</taxon>
        <taxon>Thermoactinomycetaceae</taxon>
        <taxon>Marininema</taxon>
    </lineage>
</organism>
<dbReference type="GO" id="GO:0046470">
    <property type="term" value="P:phosphatidylcholine metabolic process"/>
    <property type="evidence" value="ECO:0007669"/>
    <property type="project" value="InterPro"/>
</dbReference>
<gene>
    <name evidence="7" type="ORF">SAMN05444487_10181</name>
</gene>
<comment type="caution">
    <text evidence="5">Lacks conserved residue(s) required for the propagation of feature annotation.</text>
</comment>
<dbReference type="SUPFAM" id="SSF52151">
    <property type="entry name" value="FabD/lysophospholipase-like"/>
    <property type="match status" value="1"/>
</dbReference>
<dbReference type="EMBL" id="FNNQ01000001">
    <property type="protein sequence ID" value="SDW01442.1"/>
    <property type="molecule type" value="Genomic_DNA"/>
</dbReference>
<keyword evidence="2 5" id="KW-0378">Hydrolase</keyword>
<sequence>MTARAKVGLALGSGGARGMAHIGVLKVLQQANISVDYVAGSSIGSLVGVLFADGLDLEMMESLATHLKRKYWLDLTVPKFGFVTGTKVKELIHFLTKGKHIEDLPLTTAVVATDLVEGKRVVFRSGPIDVAVRSSISIPGIFEPVILDGRTLVDGGVVDRIPITVVKEMGADIVIAVDVVPKRSSVQIRTIFDVITQTLNVMEREILNQKLLAADVLIHPDLADISPSAFSRVSECIQRGEEAAVIQVERIRSVINNWEEKQNGG</sequence>
<dbReference type="Pfam" id="PF01734">
    <property type="entry name" value="Patatin"/>
    <property type="match status" value="1"/>
</dbReference>
<dbReference type="AlphaFoldDB" id="A0A1H2Q2V0"/>
<accession>A0A1H2Q2V0</accession>
<reference evidence="7 8" key="1">
    <citation type="submission" date="2016-10" db="EMBL/GenBank/DDBJ databases">
        <authorList>
            <person name="de Groot N.N."/>
        </authorList>
    </citation>
    <scope>NUCLEOTIDE SEQUENCE [LARGE SCALE GENOMIC DNA]</scope>
    <source>
        <strain evidence="7 8">DSM 45610</strain>
    </source>
</reference>
<dbReference type="OrthoDB" id="9770965at2"/>
<evidence type="ECO:0000256" key="3">
    <source>
        <dbReference type="ARBA" id="ARBA00022963"/>
    </source>
</evidence>
<evidence type="ECO:0000256" key="4">
    <source>
        <dbReference type="ARBA" id="ARBA00023098"/>
    </source>
</evidence>
<proteinExistence type="inferred from homology"/>
<evidence type="ECO:0000313" key="8">
    <source>
        <dbReference type="Proteomes" id="UP000198534"/>
    </source>
</evidence>
<evidence type="ECO:0000256" key="5">
    <source>
        <dbReference type="PROSITE-ProRule" id="PRU01161"/>
    </source>
</evidence>
<dbReference type="GO" id="GO:0016042">
    <property type="term" value="P:lipid catabolic process"/>
    <property type="evidence" value="ECO:0007669"/>
    <property type="project" value="UniProtKB-UniRule"/>
</dbReference>
<feature type="short sequence motif" description="GXSXG" evidence="5">
    <location>
        <begin position="40"/>
        <end position="44"/>
    </location>
</feature>
<protein>
    <submittedName>
        <fullName evidence="7">NTE family protein</fullName>
    </submittedName>
</protein>
<evidence type="ECO:0000259" key="6">
    <source>
        <dbReference type="PROSITE" id="PS51635"/>
    </source>
</evidence>
<dbReference type="InterPro" id="IPR001423">
    <property type="entry name" value="LysoPLipase_patatin_CS"/>
</dbReference>
<dbReference type="GO" id="GO:0004622">
    <property type="term" value="F:phosphatidylcholine lysophospholipase activity"/>
    <property type="evidence" value="ECO:0007669"/>
    <property type="project" value="InterPro"/>
</dbReference>
<dbReference type="Proteomes" id="UP000198534">
    <property type="component" value="Unassembled WGS sequence"/>
</dbReference>
<comment type="similarity">
    <text evidence="1">Belongs to the NTE family.</text>
</comment>
<dbReference type="RefSeq" id="WP_091734575.1">
    <property type="nucleotide sequence ID" value="NZ_FNNQ01000001.1"/>
</dbReference>
<keyword evidence="4 5" id="KW-0443">Lipid metabolism</keyword>
<feature type="active site" description="Nucleophile" evidence="5">
    <location>
        <position position="42"/>
    </location>
</feature>
<dbReference type="PANTHER" id="PTHR14226:SF76">
    <property type="entry name" value="NTE FAMILY PROTEIN RSSA"/>
    <property type="match status" value="1"/>
</dbReference>
<keyword evidence="3 5" id="KW-0442">Lipid degradation</keyword>
<dbReference type="InterPro" id="IPR016035">
    <property type="entry name" value="Acyl_Trfase/lysoPLipase"/>
</dbReference>
<feature type="active site" description="Proton acceptor" evidence="5">
    <location>
        <position position="154"/>
    </location>
</feature>
<dbReference type="STRING" id="1048340.SAMN05444487_10181"/>
<keyword evidence="8" id="KW-1185">Reference proteome</keyword>
<dbReference type="InterPro" id="IPR002641">
    <property type="entry name" value="PNPLA_dom"/>
</dbReference>
<evidence type="ECO:0000313" key="7">
    <source>
        <dbReference type="EMBL" id="SDW01442.1"/>
    </source>
</evidence>
<feature type="short sequence motif" description="DGA/G" evidence="5">
    <location>
        <begin position="154"/>
        <end position="156"/>
    </location>
</feature>
<dbReference type="PROSITE" id="PS51635">
    <property type="entry name" value="PNPLA"/>
    <property type="match status" value="1"/>
</dbReference>
<name>A0A1H2Q2V0_9BACL</name>